<feature type="compositionally biased region" description="Low complexity" evidence="1">
    <location>
        <begin position="131"/>
        <end position="147"/>
    </location>
</feature>
<feature type="transmembrane region" description="Helical" evidence="2">
    <location>
        <begin position="86"/>
        <end position="109"/>
    </location>
</feature>
<gene>
    <name evidence="4" type="ORF">P5673_025281</name>
</gene>
<reference evidence="4" key="1">
    <citation type="journal article" date="2023" name="G3 (Bethesda)">
        <title>Whole genome assembly and annotation of the endangered Caribbean coral Acropora cervicornis.</title>
        <authorList>
            <person name="Selwyn J.D."/>
            <person name="Vollmer S.V."/>
        </authorList>
    </citation>
    <scope>NUCLEOTIDE SEQUENCE</scope>
    <source>
        <strain evidence="4">K2</strain>
    </source>
</reference>
<evidence type="ECO:0000256" key="2">
    <source>
        <dbReference type="SAM" id="Phobius"/>
    </source>
</evidence>
<evidence type="ECO:0000256" key="1">
    <source>
        <dbReference type="SAM" id="MobiDB-lite"/>
    </source>
</evidence>
<reference evidence="4" key="2">
    <citation type="journal article" date="2023" name="Science">
        <title>Genomic signatures of disease resistance in endangered staghorn corals.</title>
        <authorList>
            <person name="Vollmer S.V."/>
            <person name="Selwyn J.D."/>
            <person name="Despard B.A."/>
            <person name="Roesel C.L."/>
        </authorList>
    </citation>
    <scope>NUCLEOTIDE SEQUENCE</scope>
    <source>
        <strain evidence="4">K2</strain>
    </source>
</reference>
<feature type="signal peptide" evidence="3">
    <location>
        <begin position="1"/>
        <end position="24"/>
    </location>
</feature>
<keyword evidence="2" id="KW-0812">Transmembrane</keyword>
<evidence type="ECO:0000313" key="4">
    <source>
        <dbReference type="EMBL" id="KAK2553314.1"/>
    </source>
</evidence>
<name>A0AAD9Q2F4_ACRCE</name>
<feature type="chain" id="PRO_5042291486" evidence="3">
    <location>
        <begin position="25"/>
        <end position="203"/>
    </location>
</feature>
<keyword evidence="2" id="KW-0472">Membrane</keyword>
<proteinExistence type="predicted"/>
<dbReference type="EMBL" id="JARQWQ010000078">
    <property type="protein sequence ID" value="KAK2553314.1"/>
    <property type="molecule type" value="Genomic_DNA"/>
</dbReference>
<comment type="caution">
    <text evidence="4">The sequence shown here is derived from an EMBL/GenBank/DDBJ whole genome shotgun (WGS) entry which is preliminary data.</text>
</comment>
<keyword evidence="3" id="KW-0732">Signal</keyword>
<keyword evidence="5" id="KW-1185">Reference proteome</keyword>
<feature type="region of interest" description="Disordered" evidence="1">
    <location>
        <begin position="131"/>
        <end position="203"/>
    </location>
</feature>
<accession>A0AAD9Q2F4</accession>
<dbReference type="Proteomes" id="UP001249851">
    <property type="component" value="Unassembled WGS sequence"/>
</dbReference>
<organism evidence="4 5">
    <name type="scientific">Acropora cervicornis</name>
    <name type="common">Staghorn coral</name>
    <dbReference type="NCBI Taxonomy" id="6130"/>
    <lineage>
        <taxon>Eukaryota</taxon>
        <taxon>Metazoa</taxon>
        <taxon>Cnidaria</taxon>
        <taxon>Anthozoa</taxon>
        <taxon>Hexacorallia</taxon>
        <taxon>Scleractinia</taxon>
        <taxon>Astrocoeniina</taxon>
        <taxon>Acroporidae</taxon>
        <taxon>Acropora</taxon>
    </lineage>
</organism>
<sequence>MASVLSNALLVLVITSFRFAVIFGKSCSIKSDCSVGQSCCSNVCEDGYDCSGYPCSSSNNCSVGQDCWHGYCSNIYHYDYDYYPPVIPLVVVSSLVVFFIVLMFIYYCYRRARLGRPGRVQMERQVTTTVVTTTQPATQASPQAHQHGYPYQSLPQNDQYQNAAPPPYSGRMVTGSDLPPLYNSRTQRKPDGGHTSPPTYRSL</sequence>
<evidence type="ECO:0000313" key="5">
    <source>
        <dbReference type="Proteomes" id="UP001249851"/>
    </source>
</evidence>
<keyword evidence="2" id="KW-1133">Transmembrane helix</keyword>
<feature type="compositionally biased region" description="Polar residues" evidence="1">
    <location>
        <begin position="153"/>
        <end position="162"/>
    </location>
</feature>
<protein>
    <submittedName>
        <fullName evidence="4">Uncharacterized protein</fullName>
    </submittedName>
</protein>
<evidence type="ECO:0000256" key="3">
    <source>
        <dbReference type="SAM" id="SignalP"/>
    </source>
</evidence>
<dbReference type="AlphaFoldDB" id="A0AAD9Q2F4"/>